<dbReference type="STRING" id="640132.Srot_2032"/>
<dbReference type="eggNOG" id="COG0626">
    <property type="taxonomic scope" value="Bacteria"/>
</dbReference>
<dbReference type="GO" id="GO:0019346">
    <property type="term" value="P:transsulfuration"/>
    <property type="evidence" value="ECO:0007669"/>
    <property type="project" value="InterPro"/>
</dbReference>
<protein>
    <submittedName>
        <fullName evidence="7">Cys/Met metabolism pyridoxal-phosphate-dependent protein</fullName>
    </submittedName>
</protein>
<evidence type="ECO:0000256" key="2">
    <source>
        <dbReference type="ARBA" id="ARBA00022898"/>
    </source>
</evidence>
<keyword evidence="8" id="KW-1185">Reference proteome</keyword>
<keyword evidence="3" id="KW-0486">Methionine biosynthesis</keyword>
<dbReference type="OrthoDB" id="9780685at2"/>
<dbReference type="InterPro" id="IPR000277">
    <property type="entry name" value="Cys/Met-Metab_PyrdxlP-dep_enz"/>
</dbReference>
<evidence type="ECO:0000313" key="8">
    <source>
        <dbReference type="Proteomes" id="UP000002247"/>
    </source>
</evidence>
<dbReference type="Proteomes" id="UP000002247">
    <property type="component" value="Chromosome"/>
</dbReference>
<dbReference type="PANTHER" id="PTHR11808">
    <property type="entry name" value="TRANS-SULFURATION ENZYME FAMILY MEMBER"/>
    <property type="match status" value="1"/>
</dbReference>
<keyword evidence="2 4" id="KW-0663">Pyridoxal phosphate</keyword>
<dbReference type="GO" id="GO:0005737">
    <property type="term" value="C:cytoplasm"/>
    <property type="evidence" value="ECO:0007669"/>
    <property type="project" value="TreeGrafter"/>
</dbReference>
<gene>
    <name evidence="7" type="ordered locus">Srot_2032</name>
</gene>
<evidence type="ECO:0000256" key="5">
    <source>
        <dbReference type="RuleBase" id="RU362118"/>
    </source>
</evidence>
<reference evidence="7 8" key="1">
    <citation type="journal article" date="2010" name="Stand. Genomic Sci.">
        <title>Complete genome sequence of Segniliparus rotundus type strain (CDC 1076).</title>
        <authorList>
            <person name="Sikorski J."/>
            <person name="Lapidus A."/>
            <person name="Copeland A."/>
            <person name="Misra M."/>
            <person name="Glavina Del Rio T."/>
            <person name="Nolan M."/>
            <person name="Lucas S."/>
            <person name="Chen F."/>
            <person name="Tice H."/>
            <person name="Cheng J.F."/>
            <person name="Jando M."/>
            <person name="Schneider S."/>
            <person name="Bruce D."/>
            <person name="Goodwin L."/>
            <person name="Pitluck S."/>
            <person name="Liolios K."/>
            <person name="Mikhailova N."/>
            <person name="Pati A."/>
            <person name="Ivanova N."/>
            <person name="Mavromatis K."/>
            <person name="Chen A."/>
            <person name="Palaniappan K."/>
            <person name="Chertkov O."/>
            <person name="Land M."/>
            <person name="Hauser L."/>
            <person name="Chang Y.J."/>
            <person name="Jeffries C.D."/>
            <person name="Brettin T."/>
            <person name="Detter J.C."/>
            <person name="Han C."/>
            <person name="Rohde M."/>
            <person name="Goker M."/>
            <person name="Bristow J."/>
            <person name="Eisen J.A."/>
            <person name="Markowitz V."/>
            <person name="Hugenholtz P."/>
            <person name="Kyrpides N.C."/>
            <person name="Klenk H.P."/>
        </authorList>
    </citation>
    <scope>NUCLEOTIDE SEQUENCE [LARGE SCALE GENOMIC DNA]</scope>
    <source>
        <strain evidence="8">ATCC BAA-972 / CDC 1076 / CIP 108378 / DSM 44985 / JCM 13578</strain>
    </source>
</reference>
<organism evidence="7 8">
    <name type="scientific">Segniliparus rotundus (strain ATCC BAA-972 / CDC 1076 / CIP 108378 / DSM 44985 / JCM 13578)</name>
    <dbReference type="NCBI Taxonomy" id="640132"/>
    <lineage>
        <taxon>Bacteria</taxon>
        <taxon>Bacillati</taxon>
        <taxon>Actinomycetota</taxon>
        <taxon>Actinomycetes</taxon>
        <taxon>Mycobacteriales</taxon>
        <taxon>Segniliparaceae</taxon>
        <taxon>Segniliparus</taxon>
    </lineage>
</organism>
<evidence type="ECO:0000256" key="6">
    <source>
        <dbReference type="SAM" id="MobiDB-lite"/>
    </source>
</evidence>
<dbReference type="InterPro" id="IPR015422">
    <property type="entry name" value="PyrdxlP-dep_Trfase_small"/>
</dbReference>
<comment type="similarity">
    <text evidence="5">Belongs to the trans-sulfuration enzymes family.</text>
</comment>
<dbReference type="HOGENOM" id="CLU_018986_2_2_11"/>
<accession>D6Z958</accession>
<dbReference type="GO" id="GO:0030170">
    <property type="term" value="F:pyridoxal phosphate binding"/>
    <property type="evidence" value="ECO:0007669"/>
    <property type="project" value="InterPro"/>
</dbReference>
<dbReference type="GO" id="GO:0019343">
    <property type="term" value="P:cysteine biosynthetic process via cystathionine"/>
    <property type="evidence" value="ECO:0007669"/>
    <property type="project" value="TreeGrafter"/>
</dbReference>
<dbReference type="SUPFAM" id="SSF53383">
    <property type="entry name" value="PLP-dependent transferases"/>
    <property type="match status" value="1"/>
</dbReference>
<dbReference type="GO" id="GO:0004123">
    <property type="term" value="F:cystathionine gamma-lyase activity"/>
    <property type="evidence" value="ECO:0007669"/>
    <property type="project" value="TreeGrafter"/>
</dbReference>
<dbReference type="PANTHER" id="PTHR11808:SF85">
    <property type="entry name" value="CYSTATHIONINE GAMMA-LYASE-RELATED"/>
    <property type="match status" value="1"/>
</dbReference>
<dbReference type="Pfam" id="PF01053">
    <property type="entry name" value="Cys_Met_Meta_PP"/>
    <property type="match status" value="1"/>
</dbReference>
<keyword evidence="3" id="KW-0028">Amino-acid biosynthesis</keyword>
<comment type="cofactor">
    <cofactor evidence="1 5">
        <name>pyridoxal 5'-phosphate</name>
        <dbReference type="ChEBI" id="CHEBI:597326"/>
    </cofactor>
</comment>
<dbReference type="InterPro" id="IPR015421">
    <property type="entry name" value="PyrdxlP-dep_Trfase_major"/>
</dbReference>
<dbReference type="Gene3D" id="3.90.1150.10">
    <property type="entry name" value="Aspartate Aminotransferase, domain 1"/>
    <property type="match status" value="1"/>
</dbReference>
<feature type="modified residue" description="N6-(pyridoxal phosphate)lysine" evidence="4">
    <location>
        <position position="202"/>
    </location>
</feature>
<dbReference type="Gene3D" id="3.40.640.10">
    <property type="entry name" value="Type I PLP-dependent aspartate aminotransferase-like (Major domain)"/>
    <property type="match status" value="1"/>
</dbReference>
<dbReference type="PIRSF" id="PIRSF001434">
    <property type="entry name" value="CGS"/>
    <property type="match status" value="1"/>
</dbReference>
<dbReference type="KEGG" id="srt:Srot_2032"/>
<proteinExistence type="inferred from homology"/>
<evidence type="ECO:0000256" key="3">
    <source>
        <dbReference type="ARBA" id="ARBA00023167"/>
    </source>
</evidence>
<dbReference type="NCBIfam" id="NF005758">
    <property type="entry name" value="PRK07582.1"/>
    <property type="match status" value="1"/>
</dbReference>
<sequence length="373" mass="39603">MSHPEEIGPSTRCVRATGSPCDPGQPLSPSPVLTSTYHALPLGEAGDFYGRNSNPTWRVLERALAELEHADAALVFPTGMGAITAVLRALSGGGTVLVPADGYYQTRVYAAERLAAYGIQVRSERCEAFTEAVRSLARAPQPSVVFAETPVNPTLDVLDLRATATAAREAEAMFVVDNTAATPFGQTPLDFGADLVVAAATKGLCGHSDITLGYIATNRADLAEAIALERTVSGVTTGPFEAWLAHRSLATAALRFQRQCANAQAVAEFLNGKPQVRSVRYPGLASDPSHALAARQMKGFGSLVSVTFEDMGTAQRFLARSELFAEATSFGGVHSTADRRARWGDAVPEGFLRLSIGIEDERDLLADLQRALA</sequence>
<dbReference type="AlphaFoldDB" id="D6Z958"/>
<evidence type="ECO:0000256" key="1">
    <source>
        <dbReference type="ARBA" id="ARBA00001933"/>
    </source>
</evidence>
<evidence type="ECO:0000256" key="4">
    <source>
        <dbReference type="PIRSR" id="PIRSR001434-2"/>
    </source>
</evidence>
<dbReference type="GO" id="GO:0009086">
    <property type="term" value="P:methionine biosynthetic process"/>
    <property type="evidence" value="ECO:0007669"/>
    <property type="project" value="UniProtKB-KW"/>
</dbReference>
<dbReference type="InterPro" id="IPR015424">
    <property type="entry name" value="PyrdxlP-dep_Trfase"/>
</dbReference>
<dbReference type="RefSeq" id="WP_013138940.1">
    <property type="nucleotide sequence ID" value="NC_014168.1"/>
</dbReference>
<evidence type="ECO:0000313" key="7">
    <source>
        <dbReference type="EMBL" id="ADG98488.1"/>
    </source>
</evidence>
<dbReference type="EMBL" id="CP001958">
    <property type="protein sequence ID" value="ADG98488.1"/>
    <property type="molecule type" value="Genomic_DNA"/>
</dbReference>
<feature type="region of interest" description="Disordered" evidence="6">
    <location>
        <begin position="1"/>
        <end position="26"/>
    </location>
</feature>
<name>D6Z958_SEGRD</name>